<name>A0ACC1YJC2_MELAZ</name>
<reference evidence="1 2" key="1">
    <citation type="journal article" date="2023" name="Science">
        <title>Complex scaffold remodeling in plant triterpene biosynthesis.</title>
        <authorList>
            <person name="De La Pena R."/>
            <person name="Hodgson H."/>
            <person name="Liu J.C."/>
            <person name="Stephenson M.J."/>
            <person name="Martin A.C."/>
            <person name="Owen C."/>
            <person name="Harkess A."/>
            <person name="Leebens-Mack J."/>
            <person name="Jimenez L.E."/>
            <person name="Osbourn A."/>
            <person name="Sattely E.S."/>
        </authorList>
    </citation>
    <scope>NUCLEOTIDE SEQUENCE [LARGE SCALE GENOMIC DNA]</scope>
    <source>
        <strain evidence="2">cv. JPN11</strain>
        <tissue evidence="1">Leaf</tissue>
    </source>
</reference>
<organism evidence="1 2">
    <name type="scientific">Melia azedarach</name>
    <name type="common">Chinaberry tree</name>
    <dbReference type="NCBI Taxonomy" id="155640"/>
    <lineage>
        <taxon>Eukaryota</taxon>
        <taxon>Viridiplantae</taxon>
        <taxon>Streptophyta</taxon>
        <taxon>Embryophyta</taxon>
        <taxon>Tracheophyta</taxon>
        <taxon>Spermatophyta</taxon>
        <taxon>Magnoliopsida</taxon>
        <taxon>eudicotyledons</taxon>
        <taxon>Gunneridae</taxon>
        <taxon>Pentapetalae</taxon>
        <taxon>rosids</taxon>
        <taxon>malvids</taxon>
        <taxon>Sapindales</taxon>
        <taxon>Meliaceae</taxon>
        <taxon>Melia</taxon>
    </lineage>
</organism>
<protein>
    <submittedName>
        <fullName evidence="1">RNA-binding protein</fullName>
    </submittedName>
</protein>
<sequence>MDGLLPMVFKAIKKSKTRRRYECLSSGTAQGYNVADFYGGYDNNSSVLNMTHTNSAEKKKITEDKYSAHRRHKSVGDFYVGYGGSGGGHDGGYGGGSPPPKQKQLVRFRSHRMFSCVTGAS</sequence>
<comment type="caution">
    <text evidence="1">The sequence shown here is derived from an EMBL/GenBank/DDBJ whole genome shotgun (WGS) entry which is preliminary data.</text>
</comment>
<gene>
    <name evidence="1" type="ORF">OWV82_007230</name>
</gene>
<evidence type="ECO:0000313" key="2">
    <source>
        <dbReference type="Proteomes" id="UP001164539"/>
    </source>
</evidence>
<accession>A0ACC1YJC2</accession>
<keyword evidence="2" id="KW-1185">Reference proteome</keyword>
<dbReference type="EMBL" id="CM051396">
    <property type="protein sequence ID" value="KAJ4723910.1"/>
    <property type="molecule type" value="Genomic_DNA"/>
</dbReference>
<proteinExistence type="predicted"/>
<evidence type="ECO:0000313" key="1">
    <source>
        <dbReference type="EMBL" id="KAJ4723910.1"/>
    </source>
</evidence>
<dbReference type="Proteomes" id="UP001164539">
    <property type="component" value="Chromosome 3"/>
</dbReference>